<dbReference type="SUPFAM" id="SSF55486">
    <property type="entry name" value="Metalloproteases ('zincins'), catalytic domain"/>
    <property type="match status" value="1"/>
</dbReference>
<evidence type="ECO:0000313" key="2">
    <source>
        <dbReference type="EMBL" id="SDZ75632.1"/>
    </source>
</evidence>
<dbReference type="EMBL" id="FNQV01000001">
    <property type="protein sequence ID" value="SDZ75632.1"/>
    <property type="molecule type" value="Genomic_DNA"/>
</dbReference>
<sequence length="147" mass="16566">MPFLPMVPPRRAGRRRDRHGRGIRGPLLPPALPGWRTKREIFDDIVTDHVRALITEHPRLAAVEFAVEEVPPSNPSRFEARGITLARTFAADRSHGLKYRVVLYRLPIATRCASVAEIDELTHYVLIEQCAEILGVAVTDLDPDFPL</sequence>
<proteinExistence type="predicted"/>
<evidence type="ECO:0000313" key="3">
    <source>
        <dbReference type="Proteomes" id="UP000199288"/>
    </source>
</evidence>
<dbReference type="Gene3D" id="3.30.2010.20">
    <property type="match status" value="1"/>
</dbReference>
<feature type="compositionally biased region" description="Basic residues" evidence="1">
    <location>
        <begin position="11"/>
        <end position="22"/>
    </location>
</feature>
<dbReference type="InterPro" id="IPR010428">
    <property type="entry name" value="Zincin_1"/>
</dbReference>
<gene>
    <name evidence="2" type="ORF">SAMN02910418_00133</name>
</gene>
<dbReference type="RefSeq" id="WP_143027288.1">
    <property type="nucleotide sequence ID" value="NZ_FNQV01000001.1"/>
</dbReference>
<dbReference type="OrthoDB" id="4966605at2"/>
<keyword evidence="3" id="KW-1185">Reference proteome</keyword>
<reference evidence="3" key="1">
    <citation type="submission" date="2016-10" db="EMBL/GenBank/DDBJ databases">
        <authorList>
            <person name="Varghese N."/>
            <person name="Submissions S."/>
        </authorList>
    </citation>
    <scope>NUCLEOTIDE SEQUENCE [LARGE SCALE GENOMIC DNA]</scope>
    <source>
        <strain evidence="3">KPR-1</strain>
    </source>
</reference>
<evidence type="ECO:0000256" key="1">
    <source>
        <dbReference type="SAM" id="MobiDB-lite"/>
    </source>
</evidence>
<dbReference type="Proteomes" id="UP000199288">
    <property type="component" value="Unassembled WGS sequence"/>
</dbReference>
<dbReference type="InterPro" id="IPR038555">
    <property type="entry name" value="Zincin_1_sf"/>
</dbReference>
<organism evidence="2 3">
    <name type="scientific">Bowdeniella nasicola</name>
    <dbReference type="NCBI Taxonomy" id="208480"/>
    <lineage>
        <taxon>Bacteria</taxon>
        <taxon>Bacillati</taxon>
        <taxon>Actinomycetota</taxon>
        <taxon>Actinomycetes</taxon>
        <taxon>Actinomycetales</taxon>
        <taxon>Actinomycetaceae</taxon>
        <taxon>Bowdeniella</taxon>
    </lineage>
</organism>
<protein>
    <submittedName>
        <fullName evidence="2">Zinicin-like metallopeptidase</fullName>
    </submittedName>
</protein>
<name>A0A1H3VNH0_9ACTO</name>
<dbReference type="AlphaFoldDB" id="A0A1H3VNH0"/>
<feature type="region of interest" description="Disordered" evidence="1">
    <location>
        <begin position="1"/>
        <end position="24"/>
    </location>
</feature>
<accession>A0A1H3VNH0</accession>
<dbReference type="Pfam" id="PF06262">
    <property type="entry name" value="Zincin_1"/>
    <property type="match status" value="1"/>
</dbReference>
<dbReference type="CDD" id="cd12954">
    <property type="entry name" value="MMP_TTHA0227_like_1"/>
    <property type="match status" value="1"/>
</dbReference>